<name>A0AAN9PC30_CROPI</name>
<dbReference type="Proteomes" id="UP001372338">
    <property type="component" value="Unassembled WGS sequence"/>
</dbReference>
<evidence type="ECO:0000313" key="2">
    <source>
        <dbReference type="Proteomes" id="UP001372338"/>
    </source>
</evidence>
<proteinExistence type="predicted"/>
<reference evidence="1 2" key="1">
    <citation type="submission" date="2024-01" db="EMBL/GenBank/DDBJ databases">
        <title>The genomes of 5 underutilized Papilionoideae crops provide insights into root nodulation and disease resistanc.</title>
        <authorList>
            <person name="Yuan L."/>
        </authorList>
    </citation>
    <scope>NUCLEOTIDE SEQUENCE [LARGE SCALE GENOMIC DNA]</scope>
    <source>
        <strain evidence="1">ZHUSHIDOU_FW_LH</strain>
        <tissue evidence="1">Leaf</tissue>
    </source>
</reference>
<dbReference type="AlphaFoldDB" id="A0AAN9PC30"/>
<organism evidence="1 2">
    <name type="scientific">Crotalaria pallida</name>
    <name type="common">Smooth rattlebox</name>
    <name type="synonym">Crotalaria striata</name>
    <dbReference type="NCBI Taxonomy" id="3830"/>
    <lineage>
        <taxon>Eukaryota</taxon>
        <taxon>Viridiplantae</taxon>
        <taxon>Streptophyta</taxon>
        <taxon>Embryophyta</taxon>
        <taxon>Tracheophyta</taxon>
        <taxon>Spermatophyta</taxon>
        <taxon>Magnoliopsida</taxon>
        <taxon>eudicotyledons</taxon>
        <taxon>Gunneridae</taxon>
        <taxon>Pentapetalae</taxon>
        <taxon>rosids</taxon>
        <taxon>fabids</taxon>
        <taxon>Fabales</taxon>
        <taxon>Fabaceae</taxon>
        <taxon>Papilionoideae</taxon>
        <taxon>50 kb inversion clade</taxon>
        <taxon>genistoids sensu lato</taxon>
        <taxon>core genistoids</taxon>
        <taxon>Crotalarieae</taxon>
        <taxon>Crotalaria</taxon>
    </lineage>
</organism>
<protein>
    <submittedName>
        <fullName evidence="1">Uncharacterized protein</fullName>
    </submittedName>
</protein>
<comment type="caution">
    <text evidence="1">The sequence shown here is derived from an EMBL/GenBank/DDBJ whole genome shotgun (WGS) entry which is preliminary data.</text>
</comment>
<sequence length="121" mass="13643">MMQNLKNKSYRLFNNCLSPPYPLQSSQNQNRHCSNAVAAAEQQGLKMASSVEKKSVDSSAVEEAVSVELPAPPGWKKKVHFSFTARSLCLNLNLNLVSYLNCLFFRSRILIDVFFFAYSCN</sequence>
<gene>
    <name evidence="1" type="ORF">RIF29_07700</name>
</gene>
<keyword evidence="2" id="KW-1185">Reference proteome</keyword>
<evidence type="ECO:0000313" key="1">
    <source>
        <dbReference type="EMBL" id="KAK7292052.1"/>
    </source>
</evidence>
<dbReference type="EMBL" id="JAYWIO010000001">
    <property type="protein sequence ID" value="KAK7292052.1"/>
    <property type="molecule type" value="Genomic_DNA"/>
</dbReference>
<accession>A0AAN9PC30</accession>